<gene>
    <name evidence="3" type="ORF">Fot_52210</name>
</gene>
<feature type="signal peptide" evidence="2">
    <location>
        <begin position="1"/>
        <end position="26"/>
    </location>
</feature>
<reference evidence="4" key="1">
    <citation type="submission" date="2024-07" db="EMBL/GenBank/DDBJ databases">
        <title>Two chromosome-level genome assemblies of Korean endemic species Abeliophyllum distichum and Forsythia ovata (Oleaceae).</title>
        <authorList>
            <person name="Jang H."/>
        </authorList>
    </citation>
    <scope>NUCLEOTIDE SEQUENCE [LARGE SCALE GENOMIC DNA]</scope>
</reference>
<dbReference type="AlphaFoldDB" id="A0ABD1PK16"/>
<feature type="compositionally biased region" description="Pro residues" evidence="1">
    <location>
        <begin position="112"/>
        <end position="123"/>
    </location>
</feature>
<accession>A0ABD1PK16</accession>
<keyword evidence="2" id="KW-0732">Signal</keyword>
<evidence type="ECO:0000256" key="2">
    <source>
        <dbReference type="SAM" id="SignalP"/>
    </source>
</evidence>
<evidence type="ECO:0000313" key="4">
    <source>
        <dbReference type="Proteomes" id="UP001604277"/>
    </source>
</evidence>
<feature type="compositionally biased region" description="Basic and acidic residues" evidence="1">
    <location>
        <begin position="65"/>
        <end position="91"/>
    </location>
</feature>
<dbReference type="Proteomes" id="UP001604277">
    <property type="component" value="Unassembled WGS sequence"/>
</dbReference>
<protein>
    <submittedName>
        <fullName evidence="3">Uncharacterized protein</fullName>
    </submittedName>
</protein>
<dbReference type="PANTHER" id="PTHR33474">
    <property type="entry name" value="TRANSMEMBRANE PROTEIN"/>
    <property type="match status" value="1"/>
</dbReference>
<feature type="chain" id="PRO_5044768311" evidence="2">
    <location>
        <begin position="27"/>
        <end position="132"/>
    </location>
</feature>
<feature type="region of interest" description="Disordered" evidence="1">
    <location>
        <begin position="55"/>
        <end position="132"/>
    </location>
</feature>
<dbReference type="PANTHER" id="PTHR33474:SF18">
    <property type="entry name" value="PROTEIN, PUTATIVE-RELATED"/>
    <property type="match status" value="1"/>
</dbReference>
<comment type="caution">
    <text evidence="3">The sequence shown here is derived from an EMBL/GenBank/DDBJ whole genome shotgun (WGS) entry which is preliminary data.</text>
</comment>
<name>A0ABD1PK16_9LAMI</name>
<proteinExistence type="predicted"/>
<keyword evidence="4" id="KW-1185">Reference proteome</keyword>
<evidence type="ECO:0000256" key="1">
    <source>
        <dbReference type="SAM" id="MobiDB-lite"/>
    </source>
</evidence>
<dbReference type="EMBL" id="JBFOLJ010000018">
    <property type="protein sequence ID" value="KAL2464254.1"/>
    <property type="molecule type" value="Genomic_DNA"/>
</dbReference>
<organism evidence="3 4">
    <name type="scientific">Forsythia ovata</name>
    <dbReference type="NCBI Taxonomy" id="205694"/>
    <lineage>
        <taxon>Eukaryota</taxon>
        <taxon>Viridiplantae</taxon>
        <taxon>Streptophyta</taxon>
        <taxon>Embryophyta</taxon>
        <taxon>Tracheophyta</taxon>
        <taxon>Spermatophyta</taxon>
        <taxon>Magnoliopsida</taxon>
        <taxon>eudicotyledons</taxon>
        <taxon>Gunneridae</taxon>
        <taxon>Pentapetalae</taxon>
        <taxon>asterids</taxon>
        <taxon>lamiids</taxon>
        <taxon>Lamiales</taxon>
        <taxon>Oleaceae</taxon>
        <taxon>Forsythieae</taxon>
        <taxon>Forsythia</taxon>
    </lineage>
</organism>
<evidence type="ECO:0000313" key="3">
    <source>
        <dbReference type="EMBL" id="KAL2464254.1"/>
    </source>
</evidence>
<sequence length="132" mass="14770">MVVLKTSGRRLLVALLFLFFVVFSAAVPTSKFLEAAKDELSVHKFHNQEPRMDMEIADYPGTGANHDHDPPTPRSEKVEVADPEGNEKESLNMEISIDYAGPRRHRHHDPNDPPPPPNDPPPSHADGYIIKD</sequence>